<keyword evidence="2" id="KW-0235">DNA replication</keyword>
<comment type="catalytic activity">
    <reaction evidence="10">
        <text>ATP + H2O = ADP + phosphate + H(+)</text>
        <dbReference type="Rhea" id="RHEA:13065"/>
        <dbReference type="ChEBI" id="CHEBI:15377"/>
        <dbReference type="ChEBI" id="CHEBI:15378"/>
        <dbReference type="ChEBI" id="CHEBI:30616"/>
        <dbReference type="ChEBI" id="CHEBI:43474"/>
        <dbReference type="ChEBI" id="CHEBI:456216"/>
        <dbReference type="EC" id="5.6.2.3"/>
    </reaction>
</comment>
<evidence type="ECO:0000256" key="9">
    <source>
        <dbReference type="ARBA" id="ARBA00044969"/>
    </source>
</evidence>
<evidence type="ECO:0000256" key="4">
    <source>
        <dbReference type="ARBA" id="ARBA00022801"/>
    </source>
</evidence>
<dbReference type="Gene3D" id="1.10.860.10">
    <property type="entry name" value="DNAb Helicase, Chain A"/>
    <property type="match status" value="1"/>
</dbReference>
<protein>
    <recommendedName>
        <fullName evidence="9">DNA 5'-3' helicase</fullName>
        <ecNumber evidence="9">5.6.2.3</ecNumber>
    </recommendedName>
</protein>
<dbReference type="GO" id="GO:0043139">
    <property type="term" value="F:5'-3' DNA helicase activity"/>
    <property type="evidence" value="ECO:0007669"/>
    <property type="project" value="UniProtKB-EC"/>
</dbReference>
<evidence type="ECO:0000259" key="12">
    <source>
        <dbReference type="PROSITE" id="PS51199"/>
    </source>
</evidence>
<feature type="compositionally biased region" description="Basic and acidic residues" evidence="11">
    <location>
        <begin position="19"/>
        <end position="34"/>
    </location>
</feature>
<dbReference type="OrthoDB" id="9773982at2"/>
<keyword evidence="5 13" id="KW-0347">Helicase</keyword>
<dbReference type="GO" id="GO:0016787">
    <property type="term" value="F:hydrolase activity"/>
    <property type="evidence" value="ECO:0007669"/>
    <property type="project" value="UniProtKB-KW"/>
</dbReference>
<dbReference type="Pfam" id="PF03796">
    <property type="entry name" value="DnaB_C"/>
    <property type="match status" value="1"/>
</dbReference>
<dbReference type="GO" id="GO:0003677">
    <property type="term" value="F:DNA binding"/>
    <property type="evidence" value="ECO:0007669"/>
    <property type="project" value="UniProtKB-KW"/>
</dbReference>
<dbReference type="PANTHER" id="PTHR30153">
    <property type="entry name" value="REPLICATIVE DNA HELICASE DNAB"/>
    <property type="match status" value="1"/>
</dbReference>
<dbReference type="PANTHER" id="PTHR30153:SF2">
    <property type="entry name" value="REPLICATIVE DNA HELICASE"/>
    <property type="match status" value="1"/>
</dbReference>
<dbReference type="KEGG" id="sseo:D0Z67_29220"/>
<accession>A0A4P6U556</accession>
<comment type="similarity">
    <text evidence="1">Belongs to the helicase family. DnaB subfamily.</text>
</comment>
<evidence type="ECO:0000256" key="7">
    <source>
        <dbReference type="ARBA" id="ARBA00023125"/>
    </source>
</evidence>
<evidence type="ECO:0000313" key="14">
    <source>
        <dbReference type="Proteomes" id="UP000292547"/>
    </source>
</evidence>
<gene>
    <name evidence="13" type="ORF">D0Z67_29220</name>
</gene>
<sequence>MSPSIPAQQHDPADDTEPWDAKPDGWSRTPPRDLDAEQSVLGSLLLSGSPGSASSRYFAEVLETGLVAEEYYRPAHQTIHRAICDLHQAGEAVDPVTVADKLTERGEITRAGGRAYLHACVQAAPTVANGPYYAEIVRAKAYRRAVIDAAQRVLEYAYSEEGDENEVRDLVERQLTEIISGISGLHEAPPTVGDLYLDFVSDLEDIQNGQQIGLPYGFEDLDTLTSGMRPGNVSVVAAQSGVGKSTFALNAAVAAAKTGARVMFSSLEMSSTELMQKIAAAEGKIALHHLTHQGGLTAEGWETVRRLGPELFQTLPLRVYRPDGASLGDIASAARACARDGGLELLVVDYLQLVEVEQSRSITREQAVASVSRGLKNLSVELGCHVIALSQLNDDGLMRESRAIKNDASVVIKVERPDADEPESARAGEVDLVVEKNRFGPTACVTVAAQLHYSRFVDMTQT</sequence>
<feature type="region of interest" description="Disordered" evidence="11">
    <location>
        <begin position="1"/>
        <end position="34"/>
    </location>
</feature>
<dbReference type="STRING" id="73044.GCA_000725795_04837"/>
<keyword evidence="3" id="KW-0547">Nucleotide-binding</keyword>
<proteinExistence type="inferred from homology"/>
<evidence type="ECO:0000256" key="11">
    <source>
        <dbReference type="SAM" id="MobiDB-lite"/>
    </source>
</evidence>
<keyword evidence="6" id="KW-0067">ATP-binding</keyword>
<keyword evidence="4" id="KW-0378">Hydrolase</keyword>
<dbReference type="Pfam" id="PF00772">
    <property type="entry name" value="DnaB"/>
    <property type="match status" value="1"/>
</dbReference>
<keyword evidence="14" id="KW-1185">Reference proteome</keyword>
<dbReference type="GeneID" id="300102981"/>
<dbReference type="InterPro" id="IPR027417">
    <property type="entry name" value="P-loop_NTPase"/>
</dbReference>
<evidence type="ECO:0000256" key="2">
    <source>
        <dbReference type="ARBA" id="ARBA00022705"/>
    </source>
</evidence>
<organism evidence="13 14">
    <name type="scientific">Streptomyces seoulensis</name>
    <dbReference type="NCBI Taxonomy" id="73044"/>
    <lineage>
        <taxon>Bacteria</taxon>
        <taxon>Bacillati</taxon>
        <taxon>Actinomycetota</taxon>
        <taxon>Actinomycetes</taxon>
        <taxon>Kitasatosporales</taxon>
        <taxon>Streptomycetaceae</taxon>
        <taxon>Streptomyces</taxon>
    </lineage>
</organism>
<evidence type="ECO:0000256" key="3">
    <source>
        <dbReference type="ARBA" id="ARBA00022741"/>
    </source>
</evidence>
<keyword evidence="13" id="KW-0614">Plasmid</keyword>
<dbReference type="GO" id="GO:0005524">
    <property type="term" value="F:ATP binding"/>
    <property type="evidence" value="ECO:0007669"/>
    <property type="project" value="UniProtKB-KW"/>
</dbReference>
<evidence type="ECO:0000256" key="5">
    <source>
        <dbReference type="ARBA" id="ARBA00022806"/>
    </source>
</evidence>
<feature type="domain" description="SF4 helicase" evidence="12">
    <location>
        <begin position="207"/>
        <end position="462"/>
    </location>
</feature>
<dbReference type="InterPro" id="IPR016136">
    <property type="entry name" value="DNA_helicase_N/primase_C"/>
</dbReference>
<dbReference type="RefSeq" id="WP_051887982.1">
    <property type="nucleotide sequence ID" value="NZ_CP032230.1"/>
</dbReference>
<evidence type="ECO:0000256" key="8">
    <source>
        <dbReference type="ARBA" id="ARBA00023235"/>
    </source>
</evidence>
<dbReference type="SUPFAM" id="SSF48024">
    <property type="entry name" value="N-terminal domain of DnaB helicase"/>
    <property type="match status" value="1"/>
</dbReference>
<evidence type="ECO:0000256" key="6">
    <source>
        <dbReference type="ARBA" id="ARBA00022840"/>
    </source>
</evidence>
<name>A0A4P6U556_STRSO</name>
<dbReference type="InterPro" id="IPR007693">
    <property type="entry name" value="DNA_helicase_DnaB-like_N"/>
</dbReference>
<dbReference type="EC" id="5.6.2.3" evidence="9"/>
<dbReference type="GO" id="GO:0006260">
    <property type="term" value="P:DNA replication"/>
    <property type="evidence" value="ECO:0007669"/>
    <property type="project" value="UniProtKB-KW"/>
</dbReference>
<dbReference type="InterPro" id="IPR007694">
    <property type="entry name" value="DNA_helicase_DnaB-like_C"/>
</dbReference>
<dbReference type="AlphaFoldDB" id="A0A4P6U556"/>
<dbReference type="EMBL" id="CP032230">
    <property type="protein sequence ID" value="QBJ94452.1"/>
    <property type="molecule type" value="Genomic_DNA"/>
</dbReference>
<geneLocation type="plasmid" evidence="13">
    <name>unnamed</name>
</geneLocation>
<evidence type="ECO:0000313" key="13">
    <source>
        <dbReference type="EMBL" id="QBJ94452.1"/>
    </source>
</evidence>
<keyword evidence="7" id="KW-0238">DNA-binding</keyword>
<evidence type="ECO:0000256" key="1">
    <source>
        <dbReference type="ARBA" id="ARBA00008428"/>
    </source>
</evidence>
<dbReference type="GO" id="GO:0005829">
    <property type="term" value="C:cytosol"/>
    <property type="evidence" value="ECO:0007669"/>
    <property type="project" value="TreeGrafter"/>
</dbReference>
<dbReference type="SUPFAM" id="SSF52540">
    <property type="entry name" value="P-loop containing nucleoside triphosphate hydrolases"/>
    <property type="match status" value="1"/>
</dbReference>
<reference evidence="13 14" key="1">
    <citation type="submission" date="2018-08" db="EMBL/GenBank/DDBJ databases">
        <title>The complete genome sequence of Streptomyces seoulensis, a pioneer strain for nickel superoxide dismutase discovery.</title>
        <authorList>
            <person name="Shin J."/>
            <person name="Lee J.-S."/>
            <person name="Lee E.-J."/>
            <person name="Youn H.-D."/>
        </authorList>
    </citation>
    <scope>NUCLEOTIDE SEQUENCE [LARGE SCALE GENOMIC DNA]</scope>
    <source>
        <strain evidence="13 14">KCTC 9819</strain>
        <plasmid evidence="13 14">unnamed</plasmid>
    </source>
</reference>
<evidence type="ECO:0000256" key="10">
    <source>
        <dbReference type="ARBA" id="ARBA00048954"/>
    </source>
</evidence>
<dbReference type="InterPro" id="IPR036185">
    <property type="entry name" value="DNA_heli_DnaB-like_N_sf"/>
</dbReference>
<dbReference type="PROSITE" id="PS51199">
    <property type="entry name" value="SF4_HELICASE"/>
    <property type="match status" value="1"/>
</dbReference>
<keyword evidence="8" id="KW-0413">Isomerase</keyword>
<dbReference type="Gene3D" id="3.40.50.300">
    <property type="entry name" value="P-loop containing nucleotide triphosphate hydrolases"/>
    <property type="match status" value="1"/>
</dbReference>
<dbReference type="Proteomes" id="UP000292547">
    <property type="component" value="Plasmid unnamed"/>
</dbReference>